<dbReference type="Pfam" id="PF01351">
    <property type="entry name" value="RNase_HII"/>
    <property type="match status" value="1"/>
</dbReference>
<evidence type="ECO:0000256" key="3">
    <source>
        <dbReference type="ARBA" id="ARBA00004065"/>
    </source>
</evidence>
<proteinExistence type="inferred from homology"/>
<feature type="binding site" evidence="14 15">
    <location>
        <position position="90"/>
    </location>
    <ligand>
        <name>a divalent metal cation</name>
        <dbReference type="ChEBI" id="CHEBI:60240"/>
    </ligand>
</feature>
<sequence length="268" mass="30888">MLDISQINSLSIKKIKELCSKYENNIKDFCDDEEFNRVLTILKQDERKGVQDTYKKLFRLKDHYIKELNRVQKLYDFDKSFNVRYIAGVDEVGRGPLAGPIVAAAVILDLNLVIEYINDSKKIVEEKREELSEIIKRCAIDYNISEMSNEEIDSKGIGFCNNQIFIKAVEGLKIKPDLVLSDGYLIKNWNAIENKHVIKGDAKSASIACASIIAKVYRDALMKEYSEQYHQYNFKKNVGYGTQEHVSAIRKYGICPIHRKTFLTKLNE</sequence>
<comment type="catalytic activity">
    <reaction evidence="1 14 15 16">
        <text>Endonucleolytic cleavage to 5'-phosphomonoester.</text>
        <dbReference type="EC" id="3.1.26.4"/>
    </reaction>
</comment>
<keyword evidence="8 14" id="KW-0963">Cytoplasm</keyword>
<name>A0ABU0JPL5_HATLI</name>
<protein>
    <recommendedName>
        <fullName evidence="7 14">Ribonuclease HII</fullName>
        <shortName evidence="14">RNase HII</shortName>
        <ecNumber evidence="6 14">3.1.26.4</ecNumber>
    </recommendedName>
</protein>
<keyword evidence="19" id="KW-1185">Reference proteome</keyword>
<comment type="similarity">
    <text evidence="5 14 16">Belongs to the RNase HII family.</text>
</comment>
<evidence type="ECO:0000256" key="10">
    <source>
        <dbReference type="ARBA" id="ARBA00022723"/>
    </source>
</evidence>
<keyword evidence="9 14" id="KW-0540">Nuclease</keyword>
<reference evidence="18 19" key="1">
    <citation type="submission" date="2023-07" db="EMBL/GenBank/DDBJ databases">
        <title>Genomic Encyclopedia of Type Strains, Phase IV (KMG-IV): sequencing the most valuable type-strain genomes for metagenomic binning, comparative biology and taxonomic classification.</title>
        <authorList>
            <person name="Goeker M."/>
        </authorList>
    </citation>
    <scope>NUCLEOTIDE SEQUENCE [LARGE SCALE GENOMIC DNA]</scope>
    <source>
        <strain evidence="18 19">DSM 1400</strain>
    </source>
</reference>
<keyword evidence="11 14" id="KW-0255">Endonuclease</keyword>
<feature type="domain" description="RNase H type-2" evidence="17">
    <location>
        <begin position="84"/>
        <end position="268"/>
    </location>
</feature>
<dbReference type="PANTHER" id="PTHR10954:SF18">
    <property type="entry name" value="RIBONUCLEASE HII"/>
    <property type="match status" value="1"/>
</dbReference>
<dbReference type="Gene3D" id="3.30.420.10">
    <property type="entry name" value="Ribonuclease H-like superfamily/Ribonuclease H"/>
    <property type="match status" value="1"/>
</dbReference>
<keyword evidence="10 14" id="KW-0479">Metal-binding</keyword>
<dbReference type="InterPro" id="IPR024567">
    <property type="entry name" value="RNase_HII/HIII_dom"/>
</dbReference>
<comment type="caution">
    <text evidence="18">The sequence shown here is derived from an EMBL/GenBank/DDBJ whole genome shotgun (WGS) entry which is preliminary data.</text>
</comment>
<evidence type="ECO:0000256" key="12">
    <source>
        <dbReference type="ARBA" id="ARBA00022801"/>
    </source>
</evidence>
<dbReference type="InterPro" id="IPR036397">
    <property type="entry name" value="RNaseH_sf"/>
</dbReference>
<feature type="binding site" evidence="14 15">
    <location>
        <position position="182"/>
    </location>
    <ligand>
        <name>a divalent metal cation</name>
        <dbReference type="ChEBI" id="CHEBI:60240"/>
    </ligand>
</feature>
<gene>
    <name evidence="14" type="primary">rnhB</name>
    <name evidence="18" type="ORF">QOZ93_000758</name>
</gene>
<dbReference type="PROSITE" id="PS51975">
    <property type="entry name" value="RNASE_H_2"/>
    <property type="match status" value="1"/>
</dbReference>
<evidence type="ECO:0000256" key="8">
    <source>
        <dbReference type="ARBA" id="ARBA00022490"/>
    </source>
</evidence>
<evidence type="ECO:0000313" key="18">
    <source>
        <dbReference type="EMBL" id="MDQ0479030.1"/>
    </source>
</evidence>
<keyword evidence="13 14" id="KW-0464">Manganese</keyword>
<evidence type="ECO:0000256" key="9">
    <source>
        <dbReference type="ARBA" id="ARBA00022722"/>
    </source>
</evidence>
<organism evidence="18 19">
    <name type="scientific">Hathewaya limosa</name>
    <name type="common">Clostridium limosum</name>
    <dbReference type="NCBI Taxonomy" id="1536"/>
    <lineage>
        <taxon>Bacteria</taxon>
        <taxon>Bacillati</taxon>
        <taxon>Bacillota</taxon>
        <taxon>Clostridia</taxon>
        <taxon>Eubacteriales</taxon>
        <taxon>Clostridiaceae</taxon>
        <taxon>Hathewaya</taxon>
    </lineage>
</organism>
<evidence type="ECO:0000256" key="14">
    <source>
        <dbReference type="HAMAP-Rule" id="MF_00052"/>
    </source>
</evidence>
<comment type="subcellular location">
    <subcellularLocation>
        <location evidence="4 14">Cytoplasm</location>
    </subcellularLocation>
</comment>
<dbReference type="PANTHER" id="PTHR10954">
    <property type="entry name" value="RIBONUCLEASE H2 SUBUNIT A"/>
    <property type="match status" value="1"/>
</dbReference>
<dbReference type="GO" id="GO:0004523">
    <property type="term" value="F:RNA-DNA hybrid ribonuclease activity"/>
    <property type="evidence" value="ECO:0007669"/>
    <property type="project" value="UniProtKB-EC"/>
</dbReference>
<accession>A0ABU0JPL5</accession>
<evidence type="ECO:0000256" key="16">
    <source>
        <dbReference type="RuleBase" id="RU003515"/>
    </source>
</evidence>
<dbReference type="InterPro" id="IPR012337">
    <property type="entry name" value="RNaseH-like_sf"/>
</dbReference>
<evidence type="ECO:0000313" key="19">
    <source>
        <dbReference type="Proteomes" id="UP001224418"/>
    </source>
</evidence>
<dbReference type="NCBIfam" id="NF000595">
    <property type="entry name" value="PRK00015.1-3"/>
    <property type="match status" value="1"/>
</dbReference>
<dbReference type="CDD" id="cd07182">
    <property type="entry name" value="RNase_HII_bacteria_HII_like"/>
    <property type="match status" value="1"/>
</dbReference>
<dbReference type="InterPro" id="IPR022898">
    <property type="entry name" value="RNase_HII"/>
</dbReference>
<dbReference type="RefSeq" id="WP_111942704.1">
    <property type="nucleotide sequence ID" value="NZ_BAAACJ010000041.1"/>
</dbReference>
<keyword evidence="12 14" id="KW-0378">Hydrolase</keyword>
<evidence type="ECO:0000256" key="1">
    <source>
        <dbReference type="ARBA" id="ARBA00000077"/>
    </source>
</evidence>
<evidence type="ECO:0000256" key="13">
    <source>
        <dbReference type="ARBA" id="ARBA00023211"/>
    </source>
</evidence>
<dbReference type="EC" id="3.1.26.4" evidence="6 14"/>
<dbReference type="SUPFAM" id="SSF53098">
    <property type="entry name" value="Ribonuclease H-like"/>
    <property type="match status" value="1"/>
</dbReference>
<evidence type="ECO:0000256" key="7">
    <source>
        <dbReference type="ARBA" id="ARBA00019179"/>
    </source>
</evidence>
<comment type="cofactor">
    <cofactor evidence="14 15">
        <name>Mn(2+)</name>
        <dbReference type="ChEBI" id="CHEBI:29035"/>
    </cofactor>
    <cofactor evidence="14 15">
        <name>Mg(2+)</name>
        <dbReference type="ChEBI" id="CHEBI:18420"/>
    </cofactor>
    <text evidence="14 15">Manganese or magnesium. Binds 1 divalent metal ion per monomer in the absence of substrate. May bind a second metal ion after substrate binding.</text>
</comment>
<evidence type="ECO:0000256" key="6">
    <source>
        <dbReference type="ARBA" id="ARBA00012180"/>
    </source>
</evidence>
<evidence type="ECO:0000256" key="4">
    <source>
        <dbReference type="ARBA" id="ARBA00004496"/>
    </source>
</evidence>
<comment type="cofactor">
    <cofactor evidence="2">
        <name>Mg(2+)</name>
        <dbReference type="ChEBI" id="CHEBI:18420"/>
    </cofactor>
</comment>
<dbReference type="NCBIfam" id="NF000594">
    <property type="entry name" value="PRK00015.1-1"/>
    <property type="match status" value="1"/>
</dbReference>
<evidence type="ECO:0000256" key="11">
    <source>
        <dbReference type="ARBA" id="ARBA00022759"/>
    </source>
</evidence>
<feature type="binding site" evidence="14 15">
    <location>
        <position position="91"/>
    </location>
    <ligand>
        <name>a divalent metal cation</name>
        <dbReference type="ChEBI" id="CHEBI:60240"/>
    </ligand>
</feature>
<evidence type="ECO:0000256" key="15">
    <source>
        <dbReference type="PROSITE-ProRule" id="PRU01319"/>
    </source>
</evidence>
<dbReference type="HAMAP" id="MF_00052_B">
    <property type="entry name" value="RNase_HII_B"/>
    <property type="match status" value="1"/>
</dbReference>
<dbReference type="Proteomes" id="UP001224418">
    <property type="component" value="Unassembled WGS sequence"/>
</dbReference>
<evidence type="ECO:0000256" key="5">
    <source>
        <dbReference type="ARBA" id="ARBA00007383"/>
    </source>
</evidence>
<dbReference type="InterPro" id="IPR001352">
    <property type="entry name" value="RNase_HII/HIII"/>
</dbReference>
<evidence type="ECO:0000259" key="17">
    <source>
        <dbReference type="PROSITE" id="PS51975"/>
    </source>
</evidence>
<dbReference type="EMBL" id="JAUSWN010000004">
    <property type="protein sequence ID" value="MDQ0479030.1"/>
    <property type="molecule type" value="Genomic_DNA"/>
</dbReference>
<evidence type="ECO:0000256" key="2">
    <source>
        <dbReference type="ARBA" id="ARBA00001946"/>
    </source>
</evidence>
<comment type="function">
    <text evidence="3 14 16">Endonuclease that specifically degrades the RNA of RNA-DNA hybrids.</text>
</comment>